<dbReference type="PROSITE" id="PS51257">
    <property type="entry name" value="PROKAR_LIPOPROTEIN"/>
    <property type="match status" value="1"/>
</dbReference>
<dbReference type="InterPro" id="IPR005590">
    <property type="entry name" value="DUF333"/>
</dbReference>
<evidence type="ECO:0000256" key="1">
    <source>
        <dbReference type="SAM" id="SignalP"/>
    </source>
</evidence>
<dbReference type="Pfam" id="PF03891">
    <property type="entry name" value="DUF333"/>
    <property type="match status" value="1"/>
</dbReference>
<name>A0A7T7WFW2_9GAMM</name>
<dbReference type="InterPro" id="IPR021719">
    <property type="entry name" value="Prot_inh_I78"/>
</dbReference>
<feature type="chain" id="PRO_5032694124" evidence="1">
    <location>
        <begin position="20"/>
        <end position="148"/>
    </location>
</feature>
<sequence length="148" mass="15813">MKKIILSGLSGLFASILLAGCSTTQSPDSNSASLGTANPASAYCINQGGKLEIRNETNGQVGYCHLKNGQVVEEWEYFRANQSKCIADQAAALVGQSNLTEAQIKEKTKAQMVRMVAPGQPVTMDYREERVTVTVDPATKKVVQASCG</sequence>
<keyword evidence="1" id="KW-0732">Signal</keyword>
<dbReference type="PANTHER" id="PTHR38008">
    <property type="entry name" value="HEMOLYSIN-RELATED"/>
    <property type="match status" value="1"/>
</dbReference>
<organism evidence="2 3">
    <name type="scientific">Acinetobacter variabilis</name>
    <dbReference type="NCBI Taxonomy" id="70346"/>
    <lineage>
        <taxon>Bacteria</taxon>
        <taxon>Pseudomonadati</taxon>
        <taxon>Pseudomonadota</taxon>
        <taxon>Gammaproteobacteria</taxon>
        <taxon>Moraxellales</taxon>
        <taxon>Moraxellaceae</taxon>
        <taxon>Acinetobacter</taxon>
    </lineage>
</organism>
<feature type="signal peptide" evidence="1">
    <location>
        <begin position="1"/>
        <end position="19"/>
    </location>
</feature>
<dbReference type="EMBL" id="CP060811">
    <property type="protein sequence ID" value="QQN86988.1"/>
    <property type="molecule type" value="Genomic_DNA"/>
</dbReference>
<dbReference type="Gene3D" id="3.30.10.10">
    <property type="entry name" value="Trypsin Inhibitor V, subunit A"/>
    <property type="match status" value="1"/>
</dbReference>
<reference evidence="2 3" key="1">
    <citation type="submission" date="2020-08" db="EMBL/GenBank/DDBJ databases">
        <title>Emergence of ISAba1-mediated novel tet(X) in Acinetobacter variabilis from a chicken farm.</title>
        <authorList>
            <person name="Peng K."/>
            <person name="Li R."/>
        </authorList>
    </citation>
    <scope>NUCLEOTIDE SEQUENCE [LARGE SCALE GENOMIC DNA]</scope>
    <source>
        <strain evidence="2 3">XM9F202-2</strain>
    </source>
</reference>
<protein>
    <submittedName>
        <fullName evidence="2">DUF333 domain-containing protein</fullName>
    </submittedName>
</protein>
<gene>
    <name evidence="2" type="ORF">IAQ69_08855</name>
</gene>
<evidence type="ECO:0000313" key="3">
    <source>
        <dbReference type="Proteomes" id="UP000596079"/>
    </source>
</evidence>
<dbReference type="Pfam" id="PF11720">
    <property type="entry name" value="Inhibitor_I78"/>
    <property type="match status" value="1"/>
</dbReference>
<evidence type="ECO:0000313" key="2">
    <source>
        <dbReference type="EMBL" id="QQN86988.1"/>
    </source>
</evidence>
<dbReference type="Proteomes" id="UP000596079">
    <property type="component" value="Chromosome"/>
</dbReference>
<dbReference type="AlphaFoldDB" id="A0A7T7WFW2"/>
<accession>A0A7T7WFW2</accession>
<proteinExistence type="predicted"/>
<dbReference type="GeneID" id="89665793"/>
<dbReference type="RefSeq" id="WP_180053428.1">
    <property type="nucleotide sequence ID" value="NZ_CP060811.1"/>
</dbReference>
<dbReference type="PANTHER" id="PTHR38008:SF2">
    <property type="entry name" value="HEMOLYSIN"/>
    <property type="match status" value="1"/>
</dbReference>